<gene>
    <name evidence="1" type="ORF">E7201_07210</name>
</gene>
<organism evidence="1 2">
    <name type="scientific">Selenomonas ruminantium</name>
    <dbReference type="NCBI Taxonomy" id="971"/>
    <lineage>
        <taxon>Bacteria</taxon>
        <taxon>Bacillati</taxon>
        <taxon>Bacillota</taxon>
        <taxon>Negativicutes</taxon>
        <taxon>Selenomonadales</taxon>
        <taxon>Selenomonadaceae</taxon>
        <taxon>Selenomonas</taxon>
    </lineage>
</organism>
<dbReference type="Proteomes" id="UP000761380">
    <property type="component" value="Unassembled WGS sequence"/>
</dbReference>
<proteinExistence type="predicted"/>
<sequence>MKFSQIHGEWLSIARRQTAGIAVLCRGFVNAAGTVNIREGGRIELINTARVKKKYYLLPGVLSTSM</sequence>
<reference evidence="1" key="1">
    <citation type="submission" date="2019-04" db="EMBL/GenBank/DDBJ databases">
        <title>Evolution of Biomass-Degrading Anaerobic Consortia Revealed by Metagenomics.</title>
        <authorList>
            <person name="Peng X."/>
        </authorList>
    </citation>
    <scope>NUCLEOTIDE SEQUENCE</scope>
    <source>
        <strain evidence="1">SIG240</strain>
    </source>
</reference>
<accession>A0A927WJA5</accession>
<evidence type="ECO:0000313" key="2">
    <source>
        <dbReference type="Proteomes" id="UP000761380"/>
    </source>
</evidence>
<comment type="caution">
    <text evidence="1">The sequence shown here is derived from an EMBL/GenBank/DDBJ whole genome shotgun (WGS) entry which is preliminary data.</text>
</comment>
<protein>
    <submittedName>
        <fullName evidence="1">Uncharacterized protein</fullName>
    </submittedName>
</protein>
<evidence type="ECO:0000313" key="1">
    <source>
        <dbReference type="EMBL" id="MBE6092936.1"/>
    </source>
</evidence>
<name>A0A927WJA5_SELRU</name>
<dbReference type="AlphaFoldDB" id="A0A927WJA5"/>
<dbReference type="EMBL" id="SVBY01000045">
    <property type="protein sequence ID" value="MBE6092936.1"/>
    <property type="molecule type" value="Genomic_DNA"/>
</dbReference>